<dbReference type="STRING" id="33936.AZI98_10435"/>
<feature type="domain" description="STAS" evidence="5">
    <location>
        <begin position="3"/>
        <end position="107"/>
    </location>
</feature>
<dbReference type="Proteomes" id="UP000214606">
    <property type="component" value="Chromosome"/>
</dbReference>
<evidence type="ECO:0000256" key="3">
    <source>
        <dbReference type="ARBA" id="ARBA00024670"/>
    </source>
</evidence>
<comment type="similarity">
    <text evidence="1 4">Belongs to the anti-sigma-factor antagonist family.</text>
</comment>
<dbReference type="Gene3D" id="3.30.750.24">
    <property type="entry name" value="STAS domain"/>
    <property type="match status" value="1"/>
</dbReference>
<comment type="function">
    <text evidence="3">Positive regulator of sigma-B activity. Non-phosphorylated RsbV binds to RsbW, preventing its association with sigma-B. When phosphorylated, releases RsbW, which is then free to complex with and inactivate sigma-B.</text>
</comment>
<dbReference type="GO" id="GO:0043856">
    <property type="term" value="F:anti-sigma factor antagonist activity"/>
    <property type="evidence" value="ECO:0007669"/>
    <property type="project" value="InterPro"/>
</dbReference>
<evidence type="ECO:0000313" key="9">
    <source>
        <dbReference type="Proteomes" id="UP000214606"/>
    </source>
</evidence>
<evidence type="ECO:0000313" key="6">
    <source>
        <dbReference type="EMBL" id="ASS89998.1"/>
    </source>
</evidence>
<evidence type="ECO:0000256" key="2">
    <source>
        <dbReference type="ARBA" id="ARBA00022553"/>
    </source>
</evidence>
<dbReference type="AlphaFoldDB" id="A0A165XKB0"/>
<dbReference type="InterPro" id="IPR002645">
    <property type="entry name" value="STAS_dom"/>
</dbReference>
<dbReference type="NCBIfam" id="TIGR00377">
    <property type="entry name" value="ant_ant_sig"/>
    <property type="match status" value="1"/>
</dbReference>
<dbReference type="PANTHER" id="PTHR33495">
    <property type="entry name" value="ANTI-SIGMA FACTOR ANTAGONIST TM_1081-RELATED-RELATED"/>
    <property type="match status" value="1"/>
</dbReference>
<evidence type="ECO:0000259" key="5">
    <source>
        <dbReference type="PROSITE" id="PS50801"/>
    </source>
</evidence>
<evidence type="ECO:0000313" key="8">
    <source>
        <dbReference type="Proteomes" id="UP000076476"/>
    </source>
</evidence>
<protein>
    <recommendedName>
        <fullName evidence="4">Anti-sigma factor antagonist</fullName>
    </recommendedName>
</protein>
<dbReference type="CDD" id="cd07043">
    <property type="entry name" value="STAS_anti-anti-sigma_factors"/>
    <property type="match status" value="1"/>
</dbReference>
<dbReference type="InterPro" id="IPR003658">
    <property type="entry name" value="Anti-sigma_ant"/>
</dbReference>
<accession>A0A164BI97</accession>
<dbReference type="InterPro" id="IPR036513">
    <property type="entry name" value="STAS_dom_sf"/>
</dbReference>
<dbReference type="PROSITE" id="PS50801">
    <property type="entry name" value="STAS"/>
    <property type="match status" value="1"/>
</dbReference>
<dbReference type="EMBL" id="CP017703">
    <property type="protein sequence ID" value="ASS89998.1"/>
    <property type="molecule type" value="Genomic_DNA"/>
</dbReference>
<dbReference type="PANTHER" id="PTHR33495:SF9">
    <property type="entry name" value="ANTI-SIGMA-B FACTOR ANTAGONIST"/>
    <property type="match status" value="1"/>
</dbReference>
<evidence type="ECO:0000313" key="7">
    <source>
        <dbReference type="EMBL" id="KZN96120.1"/>
    </source>
</evidence>
<organism evidence="7 8">
    <name type="scientific">Aeribacillus pallidus</name>
    <dbReference type="NCBI Taxonomy" id="33936"/>
    <lineage>
        <taxon>Bacteria</taxon>
        <taxon>Bacillati</taxon>
        <taxon>Bacillota</taxon>
        <taxon>Bacilli</taxon>
        <taxon>Bacillales</taxon>
        <taxon>Bacillaceae</taxon>
        <taxon>Aeribacillus</taxon>
    </lineage>
</organism>
<accession>A0A165XKB0</accession>
<keyword evidence="2" id="KW-0597">Phosphoprotein</keyword>
<name>A0A165XKB0_9BACI</name>
<evidence type="ECO:0000256" key="4">
    <source>
        <dbReference type="RuleBase" id="RU003749"/>
    </source>
</evidence>
<keyword evidence="8" id="KW-1185">Reference proteome</keyword>
<dbReference type="EMBL" id="LWBR01000026">
    <property type="protein sequence ID" value="KZN96120.1"/>
    <property type="molecule type" value="Genomic_DNA"/>
</dbReference>
<sequence>MNLEIDIKREKKVSYVHLKGEIDAYTAPALKNKLAPISEESEPFIEVNLKDVEYMDSTGLGVFVGLLKTVRKQGGKLKLTNLSPRLERLFHITGLDSIIEISRKGED</sequence>
<dbReference type="OrthoDB" id="9793697at2"/>
<evidence type="ECO:0000256" key="1">
    <source>
        <dbReference type="ARBA" id="ARBA00009013"/>
    </source>
</evidence>
<dbReference type="Proteomes" id="UP000076476">
    <property type="component" value="Unassembled WGS sequence"/>
</dbReference>
<proteinExistence type="inferred from homology"/>
<gene>
    <name evidence="6" type="ORF">AP3564_06835</name>
    <name evidence="7" type="ORF">AZI98_10435</name>
</gene>
<dbReference type="KEGG" id="apak:AP3564_06835"/>
<reference evidence="6 9" key="2">
    <citation type="submission" date="2016-10" db="EMBL/GenBank/DDBJ databases">
        <title>The whole genome sequencing and assembly of Aeribacillus pallidus KCTC3564 strain.</title>
        <authorList>
            <person name="Lee Y.-J."/>
            <person name="Park M.-K."/>
            <person name="Yi H."/>
            <person name="Bahn Y.-S."/>
            <person name="Kim J.F."/>
            <person name="Lee D.-W."/>
        </authorList>
    </citation>
    <scope>NUCLEOTIDE SEQUENCE [LARGE SCALE GENOMIC DNA]</scope>
    <source>
        <strain evidence="6 9">KCTC3564</strain>
    </source>
</reference>
<dbReference type="SUPFAM" id="SSF52091">
    <property type="entry name" value="SpoIIaa-like"/>
    <property type="match status" value="1"/>
</dbReference>
<dbReference type="Pfam" id="PF01740">
    <property type="entry name" value="STAS"/>
    <property type="match status" value="1"/>
</dbReference>
<reference evidence="7 8" key="1">
    <citation type="submission" date="2016-04" db="EMBL/GenBank/DDBJ databases">
        <title>Draft genome sequence of Aeribacillus pallidus 8m3 from petroleum reservoir.</title>
        <authorList>
            <person name="Poltaraus A.B."/>
            <person name="Nazina T.N."/>
            <person name="Tourova T.P."/>
            <person name="Malakho S.M."/>
            <person name="Korshunova A.V."/>
            <person name="Sokolova D.S."/>
        </authorList>
    </citation>
    <scope>NUCLEOTIDE SEQUENCE [LARGE SCALE GENOMIC DNA]</scope>
    <source>
        <strain evidence="7 8">8m3</strain>
    </source>
</reference>
<dbReference type="GeneID" id="301124699"/>
<dbReference type="RefSeq" id="WP_063388234.1">
    <property type="nucleotide sequence ID" value="NZ_CP017703.1"/>
</dbReference>